<evidence type="ECO:0000259" key="7">
    <source>
        <dbReference type="Pfam" id="PF04024"/>
    </source>
</evidence>
<evidence type="ECO:0000259" key="8">
    <source>
        <dbReference type="Pfam" id="PF22571"/>
    </source>
</evidence>
<dbReference type="InterPro" id="IPR007168">
    <property type="entry name" value="Phageshock_PspC_N"/>
</dbReference>
<dbReference type="EMBL" id="QURB01000010">
    <property type="protein sequence ID" value="RFC53268.1"/>
    <property type="molecule type" value="Genomic_DNA"/>
</dbReference>
<evidence type="ECO:0000313" key="11">
    <source>
        <dbReference type="Proteomes" id="UP000257127"/>
    </source>
</evidence>
<organism evidence="10 11">
    <name type="scientific">Brumimicrobium aurantiacum</name>
    <dbReference type="NCBI Taxonomy" id="1737063"/>
    <lineage>
        <taxon>Bacteria</taxon>
        <taxon>Pseudomonadati</taxon>
        <taxon>Bacteroidota</taxon>
        <taxon>Flavobacteriia</taxon>
        <taxon>Flavobacteriales</taxon>
        <taxon>Crocinitomicaceae</taxon>
        <taxon>Brumimicrobium</taxon>
    </lineage>
</organism>
<keyword evidence="11" id="KW-1185">Reference proteome</keyword>
<feature type="domain" description="PspC-related ToastRack" evidence="9">
    <location>
        <begin position="395"/>
        <end position="494"/>
    </location>
</feature>
<keyword evidence="3 6" id="KW-0812">Transmembrane</keyword>
<feature type="transmembrane region" description="Helical" evidence="6">
    <location>
        <begin position="225"/>
        <end position="254"/>
    </location>
</feature>
<dbReference type="InterPro" id="IPR052027">
    <property type="entry name" value="PspC"/>
</dbReference>
<dbReference type="Pfam" id="PF22744">
    <property type="entry name" value="Toast-rack_PspC-Cterm"/>
    <property type="match status" value="1"/>
</dbReference>
<dbReference type="Proteomes" id="UP000257127">
    <property type="component" value="Unassembled WGS sequence"/>
</dbReference>
<comment type="subcellular location">
    <subcellularLocation>
        <location evidence="1">Cell membrane</location>
        <topology evidence="1">Single-pass membrane protein</topology>
    </subcellularLocation>
</comment>
<reference evidence="10 11" key="1">
    <citation type="submission" date="2018-08" db="EMBL/GenBank/DDBJ databases">
        <title>The draft genome squence of Brumimicrobium sp. N62.</title>
        <authorList>
            <person name="Du Z.-J."/>
            <person name="Luo H.-R."/>
        </authorList>
    </citation>
    <scope>NUCLEOTIDE SEQUENCE [LARGE SCALE GENOMIC DNA]</scope>
    <source>
        <strain evidence="10 11">N62</strain>
    </source>
</reference>
<keyword evidence="5 6" id="KW-0472">Membrane</keyword>
<evidence type="ECO:0000259" key="9">
    <source>
        <dbReference type="Pfam" id="PF22744"/>
    </source>
</evidence>
<proteinExistence type="predicted"/>
<gene>
    <name evidence="10" type="ORF">DXU93_13775</name>
</gene>
<feature type="domain" description="PspC-related transmembrane region" evidence="8">
    <location>
        <begin position="198"/>
        <end position="336"/>
    </location>
</feature>
<evidence type="ECO:0000256" key="6">
    <source>
        <dbReference type="SAM" id="Phobius"/>
    </source>
</evidence>
<dbReference type="Pfam" id="PF04024">
    <property type="entry name" value="PspC"/>
    <property type="match status" value="1"/>
</dbReference>
<dbReference type="Pfam" id="PF22571">
    <property type="entry name" value="LiaI-LiaF-TM_PspC"/>
    <property type="match status" value="1"/>
</dbReference>
<evidence type="ECO:0000256" key="3">
    <source>
        <dbReference type="ARBA" id="ARBA00022692"/>
    </source>
</evidence>
<keyword evidence="4 6" id="KW-1133">Transmembrane helix</keyword>
<accession>A0A3E1EUR4</accession>
<evidence type="ECO:0000256" key="4">
    <source>
        <dbReference type="ARBA" id="ARBA00022989"/>
    </source>
</evidence>
<protein>
    <submittedName>
        <fullName evidence="10">PspC domain-containing protein</fullName>
    </submittedName>
</protein>
<keyword evidence="2" id="KW-1003">Cell membrane</keyword>
<evidence type="ECO:0000256" key="5">
    <source>
        <dbReference type="ARBA" id="ARBA00023136"/>
    </source>
</evidence>
<comment type="caution">
    <text evidence="10">The sequence shown here is derived from an EMBL/GenBank/DDBJ whole genome shotgun (WGS) entry which is preliminary data.</text>
</comment>
<dbReference type="GO" id="GO:0005886">
    <property type="term" value="C:plasma membrane"/>
    <property type="evidence" value="ECO:0007669"/>
    <property type="project" value="UniProtKB-SubCell"/>
</dbReference>
<dbReference type="InterPro" id="IPR054321">
    <property type="entry name" value="PspC-rel_TM"/>
</dbReference>
<dbReference type="AlphaFoldDB" id="A0A3E1EUR4"/>
<name>A0A3E1EUR4_9FLAO</name>
<evidence type="ECO:0000256" key="2">
    <source>
        <dbReference type="ARBA" id="ARBA00022475"/>
    </source>
</evidence>
<dbReference type="OrthoDB" id="5772680at2"/>
<dbReference type="RefSeq" id="WP_116881889.1">
    <property type="nucleotide sequence ID" value="NZ_QURB01000010.1"/>
</dbReference>
<dbReference type="PANTHER" id="PTHR33885">
    <property type="entry name" value="PHAGE SHOCK PROTEIN C"/>
    <property type="match status" value="1"/>
</dbReference>
<feature type="domain" description="Phage shock protein PspC N-terminal" evidence="7">
    <location>
        <begin position="106"/>
        <end position="163"/>
    </location>
</feature>
<evidence type="ECO:0000313" key="10">
    <source>
        <dbReference type="EMBL" id="RFC53268.1"/>
    </source>
</evidence>
<dbReference type="InterPro" id="IPR054319">
    <property type="entry name" value="PspC-rel_ToastRack"/>
</dbReference>
<feature type="transmembrane region" description="Helical" evidence="6">
    <location>
        <begin position="309"/>
        <end position="329"/>
    </location>
</feature>
<evidence type="ECO:0000256" key="1">
    <source>
        <dbReference type="ARBA" id="ARBA00004162"/>
    </source>
</evidence>
<dbReference type="PANTHER" id="PTHR33885:SF3">
    <property type="entry name" value="PHAGE SHOCK PROTEIN C"/>
    <property type="match status" value="1"/>
</dbReference>
<sequence length="517" mass="58810">MKRTTTINLAGMVYHIEEDAFQILQKYLLDIKRVFSYQEGVDEMVYDIEVRIAELFQERLNKNKEVITSSDVNEVVQIMGSPNQYDENYEGDTDEQFYEEHYESPKRLYRDTDEGMLGGVSAGLAHFFGIDPVLIRVFWIILVLVGGSGVLIYIIAWIAIPEAKTTAQKLQMRGQSPNLDNIKDFADSVTREAKTGFKRASRSVKRTFKKKDSTLVNITKGIGRVLGFGMFIIGLLGLISVVLFFVADVAFFFVNDGFFSADISDLADSFFLHSTLAFWLIFTISVIPLLLMILAGGILLFNLKSKSRALIISLLVIWIASIIGLSIIGTKTGVEFKKSYKINDEKVFVLKNDWINKNQIQVNLIEDGLPIPSANNYNFDNYITITDEQVKLGYAKIEITSTKDSLFSYSVERQSNGPSLKKAKLNAEEIIYSLQQVGNSLNLPSQYEFPRETKFRGQRVKLKIFVPVGKEIILNGNLEDYPIRVRTINRFSDDYLERSSVWKSSIDGMEFVRFLER</sequence>
<feature type="transmembrane region" description="Helical" evidence="6">
    <location>
        <begin position="276"/>
        <end position="302"/>
    </location>
</feature>
<feature type="transmembrane region" description="Helical" evidence="6">
    <location>
        <begin position="137"/>
        <end position="160"/>
    </location>
</feature>